<reference evidence="4" key="1">
    <citation type="submission" date="2018-06" db="EMBL/GenBank/DDBJ databases">
        <authorList>
            <person name="Zhirakovskaya E."/>
        </authorList>
    </citation>
    <scope>NUCLEOTIDE SEQUENCE</scope>
</reference>
<evidence type="ECO:0000259" key="3">
    <source>
        <dbReference type="PROSITE" id="PS51186"/>
    </source>
</evidence>
<keyword evidence="2" id="KW-0012">Acyltransferase</keyword>
<accession>A0A3B0VN95</accession>
<dbReference type="EMBL" id="UOEU01000765">
    <property type="protein sequence ID" value="VAW39807.1"/>
    <property type="molecule type" value="Genomic_DNA"/>
</dbReference>
<protein>
    <recommendedName>
        <fullName evidence="3">N-acetyltransferase domain-containing protein</fullName>
    </recommendedName>
</protein>
<dbReference type="CDD" id="cd04301">
    <property type="entry name" value="NAT_SF"/>
    <property type="match status" value="1"/>
</dbReference>
<dbReference type="Gene3D" id="3.40.630.30">
    <property type="match status" value="1"/>
</dbReference>
<feature type="domain" description="N-acetyltransferase" evidence="3">
    <location>
        <begin position="1"/>
        <end position="151"/>
    </location>
</feature>
<keyword evidence="1" id="KW-0808">Transferase</keyword>
<dbReference type="AlphaFoldDB" id="A0A3B0VN95"/>
<dbReference type="InterPro" id="IPR000182">
    <property type="entry name" value="GNAT_dom"/>
</dbReference>
<dbReference type="SUPFAM" id="SSF55729">
    <property type="entry name" value="Acyl-CoA N-acyltransferases (Nat)"/>
    <property type="match status" value="1"/>
</dbReference>
<dbReference type="InterPro" id="IPR050832">
    <property type="entry name" value="Bact_Acetyltransf"/>
</dbReference>
<name>A0A3B0VN95_9ZZZZ</name>
<evidence type="ECO:0000256" key="1">
    <source>
        <dbReference type="ARBA" id="ARBA00022679"/>
    </source>
</evidence>
<proteinExistence type="predicted"/>
<dbReference type="InterPro" id="IPR016181">
    <property type="entry name" value="Acyl_CoA_acyltransferase"/>
</dbReference>
<organism evidence="4">
    <name type="scientific">hydrothermal vent metagenome</name>
    <dbReference type="NCBI Taxonomy" id="652676"/>
    <lineage>
        <taxon>unclassified sequences</taxon>
        <taxon>metagenomes</taxon>
        <taxon>ecological metagenomes</taxon>
    </lineage>
</organism>
<dbReference type="Pfam" id="PF13508">
    <property type="entry name" value="Acetyltransf_7"/>
    <property type="match status" value="1"/>
</dbReference>
<evidence type="ECO:0000313" key="4">
    <source>
        <dbReference type="EMBL" id="VAW39807.1"/>
    </source>
</evidence>
<evidence type="ECO:0000256" key="2">
    <source>
        <dbReference type="ARBA" id="ARBA00023315"/>
    </source>
</evidence>
<dbReference type="PROSITE" id="PS51186">
    <property type="entry name" value="GNAT"/>
    <property type="match status" value="1"/>
</dbReference>
<gene>
    <name evidence="4" type="ORF">MNBD_CHLOROFLEXI01-342</name>
</gene>
<dbReference type="GO" id="GO:0016747">
    <property type="term" value="F:acyltransferase activity, transferring groups other than amino-acyl groups"/>
    <property type="evidence" value="ECO:0007669"/>
    <property type="project" value="InterPro"/>
</dbReference>
<dbReference type="PANTHER" id="PTHR43877">
    <property type="entry name" value="AMINOALKYLPHOSPHONATE N-ACETYLTRANSFERASE-RELATED-RELATED"/>
    <property type="match status" value="1"/>
</dbReference>
<sequence>MTLQIEGPLLEQSEICEPILRALPDWFGIEESTQAYVRDTAVLPTFIARDTDQPVGFLTIKHHSDYAAEIQVMGVLPEWHRRGVGQALLAASEAHLRQLGVEYLQVKTLSSRHPDLFYGRTRAFYLSMGFRPLEEFSTLWGEANPCLQLIKII</sequence>